<dbReference type="PANTHER" id="PTHR33477">
    <property type="entry name" value="P-LOOP NTPASE DOMAIN-CONTAINING PROTEIN LPA1 HOMOLOG 1"/>
    <property type="match status" value="1"/>
</dbReference>
<dbReference type="PANTHER" id="PTHR33477:SF2">
    <property type="entry name" value="2-PHOSPHOGLYCERATE KINASE"/>
    <property type="match status" value="1"/>
</dbReference>
<name>G0UUQ6_TRYCI</name>
<dbReference type="Gene3D" id="3.40.50.300">
    <property type="entry name" value="P-loop containing nucleotide triphosphate hydrolases"/>
    <property type="match status" value="1"/>
</dbReference>
<organism evidence="1">
    <name type="scientific">Trypanosoma congolense (strain IL3000)</name>
    <dbReference type="NCBI Taxonomy" id="1068625"/>
    <lineage>
        <taxon>Eukaryota</taxon>
        <taxon>Discoba</taxon>
        <taxon>Euglenozoa</taxon>
        <taxon>Kinetoplastea</taxon>
        <taxon>Metakinetoplastina</taxon>
        <taxon>Trypanosomatida</taxon>
        <taxon>Trypanosomatidae</taxon>
        <taxon>Trypanosoma</taxon>
        <taxon>Nannomonas</taxon>
    </lineage>
</organism>
<gene>
    <name evidence="1" type="ORF">TCIL3000_9_5270</name>
</gene>
<dbReference type="InterPro" id="IPR027417">
    <property type="entry name" value="P-loop_NTPase"/>
</dbReference>
<evidence type="ECO:0000313" key="1">
    <source>
        <dbReference type="EMBL" id="CCC93120.1"/>
    </source>
</evidence>
<protein>
    <submittedName>
        <fullName evidence="1">Uncharacterized protein TCIL3000_9_5270</fullName>
    </submittedName>
</protein>
<dbReference type="EMBL" id="HE575322">
    <property type="protein sequence ID" value="CCC93120.1"/>
    <property type="molecule type" value="Genomic_DNA"/>
</dbReference>
<accession>G0UUQ6</accession>
<dbReference type="SUPFAM" id="SSF52540">
    <property type="entry name" value="P-loop containing nucleoside triphosphate hydrolases"/>
    <property type="match status" value="1"/>
</dbReference>
<dbReference type="AlphaFoldDB" id="G0UUQ6"/>
<dbReference type="VEuPathDB" id="TriTrypDB:TcIL3000_9_5270"/>
<proteinExistence type="predicted"/>
<reference evidence="1" key="1">
    <citation type="journal article" date="2012" name="Proc. Natl. Acad. Sci. U.S.A.">
        <title>Antigenic diversity is generated by distinct evolutionary mechanisms in African trypanosome species.</title>
        <authorList>
            <person name="Jackson A.P."/>
            <person name="Berry A."/>
            <person name="Aslett M."/>
            <person name="Allison H.C."/>
            <person name="Burton P."/>
            <person name="Vavrova-Anderson J."/>
            <person name="Brown R."/>
            <person name="Browne H."/>
            <person name="Corton N."/>
            <person name="Hauser H."/>
            <person name="Gamble J."/>
            <person name="Gilderthorp R."/>
            <person name="Marcello L."/>
            <person name="McQuillan J."/>
            <person name="Otto T.D."/>
            <person name="Quail M.A."/>
            <person name="Sanders M.J."/>
            <person name="van Tonder A."/>
            <person name="Ginger M.L."/>
            <person name="Field M.C."/>
            <person name="Barry J.D."/>
            <person name="Hertz-Fowler C."/>
            <person name="Berriman M."/>
        </authorList>
    </citation>
    <scope>NUCLEOTIDE SEQUENCE</scope>
    <source>
        <strain evidence="1">IL3000</strain>
    </source>
</reference>
<sequence>MSSKYDRVKVKVYLSEEHFYTLSRFILSRVLASCKLPTTVAVCVSLAVKKLLVDREMLNISQAELERSTLLVMAQHGYGNAHGRFLHLMSRFFIERIPLIVFIAGTGCCGKTAIARGLSVKLNTHNIVSTEVLFDILKASYDVFSSIPHYHGDDTHVDTGVLQQEGEHSLWLLEAESEEGFVERWRTLAKLVRPLVQEEVEKALREGRVLIVEGSLLDLSLYHSYLVKDFQEEYGVVTVAFYVSSDKLSRSLAADRLLNTIRNKPSSICNNDNVVASEALQRRLSTIGALHLKMLQGENNRMRLRPIDGRVEDVSCPSDDCNITQRCAEHFSPVSCENEQEIVEVYHVEYSESTSLRPCELMHGLVVDKVISALKQREMTKKCGANAADGLDVVAC</sequence>